<feature type="domain" description="Periplasmic binding protein" evidence="6">
    <location>
        <begin position="31"/>
        <end position="325"/>
    </location>
</feature>
<name>A0A9D1S1B3_9FIRM</name>
<dbReference type="InterPro" id="IPR025997">
    <property type="entry name" value="SBP_2_dom"/>
</dbReference>
<evidence type="ECO:0000313" key="7">
    <source>
        <dbReference type="EMBL" id="HIU44674.1"/>
    </source>
</evidence>
<dbReference type="GO" id="GO:0046872">
    <property type="term" value="F:metal ion binding"/>
    <property type="evidence" value="ECO:0007669"/>
    <property type="project" value="UniProtKB-KW"/>
</dbReference>
<keyword evidence="3" id="KW-0106">Calcium</keyword>
<accession>A0A9D1S1B3</accession>
<reference evidence="7" key="2">
    <citation type="journal article" date="2021" name="PeerJ">
        <title>Extensive microbial diversity within the chicken gut microbiome revealed by metagenomics and culture.</title>
        <authorList>
            <person name="Gilroy R."/>
            <person name="Ravi A."/>
            <person name="Getino M."/>
            <person name="Pursley I."/>
            <person name="Horton D.L."/>
            <person name="Alikhan N.F."/>
            <person name="Baker D."/>
            <person name="Gharbi K."/>
            <person name="Hall N."/>
            <person name="Watson M."/>
            <person name="Adriaenssens E.M."/>
            <person name="Foster-Nyarko E."/>
            <person name="Jarju S."/>
            <person name="Secka A."/>
            <person name="Antonio M."/>
            <person name="Oren A."/>
            <person name="Chaudhuri R.R."/>
            <person name="La Ragione R."/>
            <person name="Hildebrand F."/>
            <person name="Pallen M.J."/>
        </authorList>
    </citation>
    <scope>NUCLEOTIDE SEQUENCE</scope>
    <source>
        <strain evidence="7">ChiGjej1B1-22543</strain>
    </source>
</reference>
<dbReference type="GO" id="GO:0030288">
    <property type="term" value="C:outer membrane-bounded periplasmic space"/>
    <property type="evidence" value="ECO:0007669"/>
    <property type="project" value="TreeGrafter"/>
</dbReference>
<dbReference type="Gene3D" id="3.40.50.2300">
    <property type="match status" value="2"/>
</dbReference>
<protein>
    <recommendedName>
        <fullName evidence="5">D-galactose/methyl-galactoside binding periplasmic protein MglB</fullName>
    </recommendedName>
</protein>
<evidence type="ECO:0000256" key="1">
    <source>
        <dbReference type="ARBA" id="ARBA00004196"/>
    </source>
</evidence>
<dbReference type="InterPro" id="IPR050555">
    <property type="entry name" value="Bact_Solute-Bind_Prot2"/>
</dbReference>
<dbReference type="SUPFAM" id="SSF53822">
    <property type="entry name" value="Periplasmic binding protein-like I"/>
    <property type="match status" value="1"/>
</dbReference>
<comment type="subunit">
    <text evidence="4">The ABC transporter complex is composed of one ATP-binding protein (MglA), two transmembrane proteins (MglC) and a solute-binding protein (MglB).</text>
</comment>
<evidence type="ECO:0000256" key="3">
    <source>
        <dbReference type="ARBA" id="ARBA00022837"/>
    </source>
</evidence>
<comment type="subcellular location">
    <subcellularLocation>
        <location evidence="1">Cell envelope</location>
    </subcellularLocation>
</comment>
<organism evidence="7 8">
    <name type="scientific">Candidatus Alloenteromonas pullicola</name>
    <dbReference type="NCBI Taxonomy" id="2840784"/>
    <lineage>
        <taxon>Bacteria</taxon>
        <taxon>Bacillati</taxon>
        <taxon>Bacillota</taxon>
        <taxon>Bacillota incertae sedis</taxon>
        <taxon>Candidatus Alloenteromonas</taxon>
    </lineage>
</organism>
<proteinExistence type="predicted"/>
<dbReference type="InterPro" id="IPR028082">
    <property type="entry name" value="Peripla_BP_I"/>
</dbReference>
<dbReference type="Pfam" id="PF13407">
    <property type="entry name" value="Peripla_BP_4"/>
    <property type="match status" value="1"/>
</dbReference>
<evidence type="ECO:0000256" key="5">
    <source>
        <dbReference type="ARBA" id="ARBA00034344"/>
    </source>
</evidence>
<evidence type="ECO:0000259" key="6">
    <source>
        <dbReference type="Pfam" id="PF13407"/>
    </source>
</evidence>
<keyword evidence="2" id="KW-0479">Metal-binding</keyword>
<reference evidence="7" key="1">
    <citation type="submission" date="2020-10" db="EMBL/GenBank/DDBJ databases">
        <authorList>
            <person name="Gilroy R."/>
        </authorList>
    </citation>
    <scope>NUCLEOTIDE SEQUENCE</scope>
    <source>
        <strain evidence="7">ChiGjej1B1-22543</strain>
    </source>
</reference>
<dbReference type="GO" id="GO:0030246">
    <property type="term" value="F:carbohydrate binding"/>
    <property type="evidence" value="ECO:0007669"/>
    <property type="project" value="InterPro"/>
</dbReference>
<dbReference type="EMBL" id="DVMV01000001">
    <property type="protein sequence ID" value="HIU44674.1"/>
    <property type="molecule type" value="Genomic_DNA"/>
</dbReference>
<dbReference type="PANTHER" id="PTHR30036">
    <property type="entry name" value="D-XYLOSE-BINDING PERIPLASMIC PROTEIN"/>
    <property type="match status" value="1"/>
</dbReference>
<dbReference type="Proteomes" id="UP000824070">
    <property type="component" value="Unassembled WGS sequence"/>
</dbReference>
<sequence length="354" mass="37841">MKKKLIPTLALAALGAVGCGPTTSGETAQIFWYQYDDAYISTVRAALEADFDANDVAYTSYNGENDAQKQTVQITNAISSGSSGILLVNAVNQEGQGETVSREAKNANIPVVFFNREVTDAAVNSTNYPDAAFVGTDPDEAGYMQGEILFNALAKEENGTKSLSAFDRNGDGKINYVMLRGPVGNAEADGRTTYSVQEANRLLNEFFETTDESYFVQLGDDVDCNWDQAIAATQMANLIGSHGAANIECVIANNDMMAVGAIQSLVSAGLNQPNGNQEVLVVGVDAVEAGKNAIDAKQMYGTVQQDGAEMARVLSVLARNKLAGKDYLDGLTGYEWDSETVHKIRIPYGAYTAK</sequence>
<evidence type="ECO:0000256" key="4">
    <source>
        <dbReference type="ARBA" id="ARBA00034323"/>
    </source>
</evidence>
<dbReference type="PROSITE" id="PS51257">
    <property type="entry name" value="PROKAR_LIPOPROTEIN"/>
    <property type="match status" value="1"/>
</dbReference>
<dbReference type="AlphaFoldDB" id="A0A9D1S1B3"/>
<gene>
    <name evidence="7" type="ORF">IAC52_00020</name>
</gene>
<dbReference type="CDD" id="cd01539">
    <property type="entry name" value="PBP1_GGBP"/>
    <property type="match status" value="1"/>
</dbReference>
<comment type="caution">
    <text evidence="7">The sequence shown here is derived from an EMBL/GenBank/DDBJ whole genome shotgun (WGS) entry which is preliminary data.</text>
</comment>
<evidence type="ECO:0000256" key="2">
    <source>
        <dbReference type="ARBA" id="ARBA00022723"/>
    </source>
</evidence>
<dbReference type="InterPro" id="IPR044085">
    <property type="entry name" value="MglB-like_PBP1"/>
</dbReference>
<evidence type="ECO:0000313" key="8">
    <source>
        <dbReference type="Proteomes" id="UP000824070"/>
    </source>
</evidence>